<name>A0A6A4C274_9STRA</name>
<gene>
    <name evidence="2" type="ORF">PR003_g27118</name>
</gene>
<reference evidence="2 3" key="1">
    <citation type="submission" date="2018-08" db="EMBL/GenBank/DDBJ databases">
        <title>Genomic investigation of the strawberry pathogen Phytophthora fragariae indicates pathogenicity is determined by transcriptional variation in three key races.</title>
        <authorList>
            <person name="Adams T.M."/>
            <person name="Armitage A.D."/>
            <person name="Sobczyk M.K."/>
            <person name="Bates H.J."/>
            <person name="Dunwell J.M."/>
            <person name="Nellist C.F."/>
            <person name="Harrison R.J."/>
        </authorList>
    </citation>
    <scope>NUCLEOTIDE SEQUENCE [LARGE SCALE GENOMIC DNA]</scope>
    <source>
        <strain evidence="2 3">SCRP333</strain>
    </source>
</reference>
<comment type="caution">
    <text evidence="2">The sequence shown here is derived from an EMBL/GenBank/DDBJ whole genome shotgun (WGS) entry which is preliminary data.</text>
</comment>
<sequence>MNAKPSFQNLLCRANIGPQGDQAQRRSGQGGASHRSRASRQPGTARCGAATTRYAIAPLGLKATGPSVARGGVVLPIDQGPPDNLAQRDVVLPLQQGRVVLELQQGPPDNRAQRDVGFKATGHSVAWGGGISTTTRA</sequence>
<dbReference type="AlphaFoldDB" id="A0A6A4C274"/>
<keyword evidence="3" id="KW-1185">Reference proteome</keyword>
<evidence type="ECO:0000256" key="1">
    <source>
        <dbReference type="SAM" id="MobiDB-lite"/>
    </source>
</evidence>
<feature type="region of interest" description="Disordered" evidence="1">
    <location>
        <begin position="15"/>
        <end position="47"/>
    </location>
</feature>
<dbReference type="Proteomes" id="UP000434957">
    <property type="component" value="Unassembled WGS sequence"/>
</dbReference>
<proteinExistence type="predicted"/>
<accession>A0A6A4C274</accession>
<evidence type="ECO:0000313" key="3">
    <source>
        <dbReference type="Proteomes" id="UP000434957"/>
    </source>
</evidence>
<evidence type="ECO:0000313" key="2">
    <source>
        <dbReference type="EMBL" id="KAE9283468.1"/>
    </source>
</evidence>
<protein>
    <submittedName>
        <fullName evidence="2">Uncharacterized protein</fullName>
    </submittedName>
</protein>
<organism evidence="2 3">
    <name type="scientific">Phytophthora rubi</name>
    <dbReference type="NCBI Taxonomy" id="129364"/>
    <lineage>
        <taxon>Eukaryota</taxon>
        <taxon>Sar</taxon>
        <taxon>Stramenopiles</taxon>
        <taxon>Oomycota</taxon>
        <taxon>Peronosporomycetes</taxon>
        <taxon>Peronosporales</taxon>
        <taxon>Peronosporaceae</taxon>
        <taxon>Phytophthora</taxon>
    </lineage>
</organism>
<dbReference type="EMBL" id="QXFT01003689">
    <property type="protein sequence ID" value="KAE9283468.1"/>
    <property type="molecule type" value="Genomic_DNA"/>
</dbReference>